<feature type="transmembrane region" description="Helical" evidence="6">
    <location>
        <begin position="171"/>
        <end position="189"/>
    </location>
</feature>
<sequence length="408" mass="43375">MKNKRLFTLIACCIINLCLGSIYSWSVFASSMSVYLTNLLQTEITSADLALVYTVANSVGPITMITGGWFNDHFGPKKVIIVGGTMFGLGMFLSGFATSVGFLVVSYGLVSGLGLGMAYGCTISTVVKLFPDKRGLVGGIATAVYGLSAVIVSPLATLIVEKTSATTSFKILGLAFIFLILLCTFFVTTPEKERKISTKVVVEASGSEKTWREMLQTKTFYVMILLLVCGAFPGMMIISQASGIAQGMAGMNALAASTAVSVLALFNSSGRIMAGSLSDKIGRIYTLMFSCICSVFGLAILFFFGGKSVIAFYFGIAIIGICFGAFMGIFPGFTADQFGAKNNSVNYGIMFIGFALAGFFGPTVMRLVLEKTGNYQQAFILAIVSNILGLVMGAVYLTLNKKFVKAKS</sequence>
<feature type="domain" description="Major facilitator superfamily (MFS) profile" evidence="7">
    <location>
        <begin position="1"/>
        <end position="401"/>
    </location>
</feature>
<keyword evidence="10" id="KW-1185">Reference proteome</keyword>
<keyword evidence="3 6" id="KW-0812">Transmembrane</keyword>
<dbReference type="GO" id="GO:0005886">
    <property type="term" value="C:plasma membrane"/>
    <property type="evidence" value="ECO:0007669"/>
    <property type="project" value="UniProtKB-SubCell"/>
</dbReference>
<feature type="transmembrane region" description="Helical" evidence="6">
    <location>
        <begin position="137"/>
        <end position="159"/>
    </location>
</feature>
<feature type="transmembrane region" description="Helical" evidence="6">
    <location>
        <begin position="44"/>
        <end position="67"/>
    </location>
</feature>
<feature type="transmembrane region" description="Helical" evidence="6">
    <location>
        <begin position="109"/>
        <end position="130"/>
    </location>
</feature>
<dbReference type="CDD" id="cd17353">
    <property type="entry name" value="MFS_OFA_like"/>
    <property type="match status" value="1"/>
</dbReference>
<evidence type="ECO:0000313" key="9">
    <source>
        <dbReference type="EMBL" id="EOU23193.1"/>
    </source>
</evidence>
<comment type="caution">
    <text evidence="9">The sequence shown here is derived from an EMBL/GenBank/DDBJ whole genome shotgun (WGS) entry which is preliminary data.</text>
</comment>
<feature type="transmembrane region" description="Helical" evidence="6">
    <location>
        <begin position="79"/>
        <end position="103"/>
    </location>
</feature>
<proteinExistence type="predicted"/>
<comment type="subcellular location">
    <subcellularLocation>
        <location evidence="1">Cell membrane</location>
        <topology evidence="1">Multi-pass membrane protein</topology>
    </subcellularLocation>
</comment>
<feature type="transmembrane region" description="Helical" evidence="6">
    <location>
        <begin position="345"/>
        <end position="365"/>
    </location>
</feature>
<evidence type="ECO:0000313" key="11">
    <source>
        <dbReference type="Proteomes" id="UP000014107"/>
    </source>
</evidence>
<evidence type="ECO:0000256" key="5">
    <source>
        <dbReference type="ARBA" id="ARBA00023136"/>
    </source>
</evidence>
<feature type="transmembrane region" description="Helical" evidence="6">
    <location>
        <begin position="244"/>
        <end position="266"/>
    </location>
</feature>
<dbReference type="GO" id="GO:0022857">
    <property type="term" value="F:transmembrane transporter activity"/>
    <property type="evidence" value="ECO:0007669"/>
    <property type="project" value="InterPro"/>
</dbReference>
<feature type="transmembrane region" description="Helical" evidence="6">
    <location>
        <begin position="377"/>
        <end position="399"/>
    </location>
</feature>
<reference evidence="8 10" key="1">
    <citation type="submission" date="2013-03" db="EMBL/GenBank/DDBJ databases">
        <title>The Genome Sequence of Enterococcus avium ATCC_14025 (Illumina only assembly).</title>
        <authorList>
            <consortium name="The Broad Institute Genomics Platform"/>
            <consortium name="The Broad Institute Genome Sequencing Center for Infectious Disease"/>
            <person name="Earl A."/>
            <person name="Russ C."/>
            <person name="Gilmore M."/>
            <person name="Surin D."/>
            <person name="Walker B."/>
            <person name="Young S."/>
            <person name="Zeng Q."/>
            <person name="Gargeya S."/>
            <person name="Fitzgerald M."/>
            <person name="Haas B."/>
            <person name="Abouelleil A."/>
            <person name="Allen A.W."/>
            <person name="Alvarado L."/>
            <person name="Arachchi H.M."/>
            <person name="Berlin A.M."/>
            <person name="Chapman S.B."/>
            <person name="Gainer-Dewar J."/>
            <person name="Goldberg J."/>
            <person name="Griggs A."/>
            <person name="Gujja S."/>
            <person name="Hansen M."/>
            <person name="Howarth C."/>
            <person name="Imamovic A."/>
            <person name="Ireland A."/>
            <person name="Larimer J."/>
            <person name="McCowan C."/>
            <person name="Murphy C."/>
            <person name="Pearson M."/>
            <person name="Poon T.W."/>
            <person name="Priest M."/>
            <person name="Roberts A."/>
            <person name="Saif S."/>
            <person name="Shea T."/>
            <person name="Sisk P."/>
            <person name="Sykes S."/>
            <person name="Wortman J."/>
            <person name="Nusbaum C."/>
            <person name="Birren B."/>
        </authorList>
    </citation>
    <scope>NUCLEOTIDE SEQUENCE [LARGE SCALE GENOMIC DNA]</scope>
    <source>
        <strain evidence="8 10">ATCC 14025</strain>
    </source>
</reference>
<feature type="transmembrane region" description="Helical" evidence="6">
    <location>
        <begin position="287"/>
        <end position="304"/>
    </location>
</feature>
<protein>
    <recommendedName>
        <fullName evidence="7">Major facilitator superfamily (MFS) profile domain-containing protein</fullName>
    </recommendedName>
</protein>
<dbReference type="Gene3D" id="1.20.1250.20">
    <property type="entry name" value="MFS general substrate transporter like domains"/>
    <property type="match status" value="2"/>
</dbReference>
<feature type="transmembrane region" description="Helical" evidence="6">
    <location>
        <begin position="310"/>
        <end position="333"/>
    </location>
</feature>
<evidence type="ECO:0000313" key="8">
    <source>
        <dbReference type="EMBL" id="EOT49139.1"/>
    </source>
</evidence>
<gene>
    <name evidence="9" type="ORF">I570_01057</name>
    <name evidence="8" type="ORF">OMU_00830</name>
</gene>
<dbReference type="InterPro" id="IPR050327">
    <property type="entry name" value="Proton-linked_MCT"/>
</dbReference>
<dbReference type="PANTHER" id="PTHR11360">
    <property type="entry name" value="MONOCARBOXYLATE TRANSPORTER"/>
    <property type="match status" value="1"/>
</dbReference>
<evidence type="ECO:0000256" key="6">
    <source>
        <dbReference type="SAM" id="Phobius"/>
    </source>
</evidence>
<evidence type="ECO:0000256" key="1">
    <source>
        <dbReference type="ARBA" id="ARBA00004651"/>
    </source>
</evidence>
<evidence type="ECO:0000256" key="2">
    <source>
        <dbReference type="ARBA" id="ARBA00022448"/>
    </source>
</evidence>
<reference evidence="9 11" key="2">
    <citation type="submission" date="2013-03" db="EMBL/GenBank/DDBJ databases">
        <title>The Genome Sequence of Enterococcus avium ATCC_14025 (PacBio/Illumina hybrid assembly).</title>
        <authorList>
            <consortium name="The Broad Institute Genomics Platform"/>
            <consortium name="The Broad Institute Genome Sequencing Center for Infectious Disease"/>
            <person name="Earl A."/>
            <person name="Russ C."/>
            <person name="Gilmore M."/>
            <person name="Surin D."/>
            <person name="Walker B."/>
            <person name="Young S."/>
            <person name="Zeng Q."/>
            <person name="Gargeya S."/>
            <person name="Fitzgerald M."/>
            <person name="Haas B."/>
            <person name="Abouelleil A."/>
            <person name="Allen A.W."/>
            <person name="Alvarado L."/>
            <person name="Arachchi H.M."/>
            <person name="Berlin A.M."/>
            <person name="Chapman S.B."/>
            <person name="Gainer-Dewar J."/>
            <person name="Goldberg J."/>
            <person name="Griggs A."/>
            <person name="Gujja S."/>
            <person name="Hansen M."/>
            <person name="Howarth C."/>
            <person name="Imamovic A."/>
            <person name="Ireland A."/>
            <person name="Larimer J."/>
            <person name="McCowan C."/>
            <person name="Murphy C."/>
            <person name="Pearson M."/>
            <person name="Poon T.W."/>
            <person name="Priest M."/>
            <person name="Roberts A."/>
            <person name="Saif S."/>
            <person name="Shea T."/>
            <person name="Sisk P."/>
            <person name="Sykes S."/>
            <person name="Wortman J."/>
            <person name="Nusbaum C."/>
            <person name="Birren B."/>
        </authorList>
    </citation>
    <scope>NUCLEOTIDE SEQUENCE [LARGE SCALE GENOMIC DNA]</scope>
    <source>
        <strain evidence="9 11">ATCC 14025</strain>
    </source>
</reference>
<evidence type="ECO:0000256" key="3">
    <source>
        <dbReference type="ARBA" id="ARBA00022692"/>
    </source>
</evidence>
<dbReference type="Proteomes" id="UP000014107">
    <property type="component" value="Unassembled WGS sequence"/>
</dbReference>
<dbReference type="RefSeq" id="WP_016178688.1">
    <property type="nucleotide sequence ID" value="NZ_KE136357.1"/>
</dbReference>
<dbReference type="InterPro" id="IPR011701">
    <property type="entry name" value="MFS"/>
</dbReference>
<organism evidence="9 11">
    <name type="scientific">Enterococcus avium ATCC 14025</name>
    <dbReference type="NCBI Taxonomy" id="1140002"/>
    <lineage>
        <taxon>Bacteria</taxon>
        <taxon>Bacillati</taxon>
        <taxon>Bacillota</taxon>
        <taxon>Bacilli</taxon>
        <taxon>Lactobacillales</taxon>
        <taxon>Enterococcaceae</taxon>
        <taxon>Enterococcus</taxon>
    </lineage>
</organism>
<dbReference type="InterPro" id="IPR020846">
    <property type="entry name" value="MFS_dom"/>
</dbReference>
<keyword evidence="5 6" id="KW-0472">Membrane</keyword>
<accession>A0AAV3J3C5</accession>
<keyword evidence="4 6" id="KW-1133">Transmembrane helix</keyword>
<keyword evidence="2" id="KW-0813">Transport</keyword>
<dbReference type="PROSITE" id="PS50850">
    <property type="entry name" value="MFS"/>
    <property type="match status" value="1"/>
</dbReference>
<dbReference type="EMBL" id="AHYV01000007">
    <property type="protein sequence ID" value="EOT49139.1"/>
    <property type="molecule type" value="Genomic_DNA"/>
</dbReference>
<evidence type="ECO:0000259" key="7">
    <source>
        <dbReference type="PROSITE" id="PS50850"/>
    </source>
</evidence>
<dbReference type="Proteomes" id="UP000014104">
    <property type="component" value="Unassembled WGS sequence"/>
</dbReference>
<dbReference type="EMBL" id="ASWL01000002">
    <property type="protein sequence ID" value="EOU23193.1"/>
    <property type="molecule type" value="Genomic_DNA"/>
</dbReference>
<name>A0AAV3J3C5_ENTAV</name>
<dbReference type="InterPro" id="IPR036259">
    <property type="entry name" value="MFS_trans_sf"/>
</dbReference>
<feature type="transmembrane region" description="Helical" evidence="6">
    <location>
        <begin position="219"/>
        <end position="238"/>
    </location>
</feature>
<evidence type="ECO:0000313" key="10">
    <source>
        <dbReference type="Proteomes" id="UP000014104"/>
    </source>
</evidence>
<dbReference type="PANTHER" id="PTHR11360:SF317">
    <property type="entry name" value="MAJOR FACILITATOR SUPERFAMILY (MFS) PROFILE DOMAIN-CONTAINING PROTEIN-RELATED"/>
    <property type="match status" value="1"/>
</dbReference>
<evidence type="ECO:0000256" key="4">
    <source>
        <dbReference type="ARBA" id="ARBA00022989"/>
    </source>
</evidence>
<dbReference type="Pfam" id="PF07690">
    <property type="entry name" value="MFS_1"/>
    <property type="match status" value="1"/>
</dbReference>
<dbReference type="AlphaFoldDB" id="A0AAV3J3C5"/>
<dbReference type="SUPFAM" id="SSF103473">
    <property type="entry name" value="MFS general substrate transporter"/>
    <property type="match status" value="1"/>
</dbReference>